<evidence type="ECO:0000259" key="9">
    <source>
        <dbReference type="Pfam" id="PF14509"/>
    </source>
</evidence>
<evidence type="ECO:0000313" key="11">
    <source>
        <dbReference type="Proteomes" id="UP001300692"/>
    </source>
</evidence>
<dbReference type="InterPro" id="IPR052720">
    <property type="entry name" value="Glycosyl_hydrolase_97"/>
</dbReference>
<feature type="domain" description="Glycosyl-hydrolase 97 N-terminal" evidence="8">
    <location>
        <begin position="30"/>
        <end position="293"/>
    </location>
</feature>
<dbReference type="EMBL" id="JAOYOD010000001">
    <property type="protein sequence ID" value="MCV9385115.1"/>
    <property type="molecule type" value="Genomic_DNA"/>
</dbReference>
<keyword evidence="4" id="KW-0106">Calcium</keyword>
<feature type="signal peptide" evidence="6">
    <location>
        <begin position="1"/>
        <end position="20"/>
    </location>
</feature>
<accession>A0ABT3CN25</accession>
<dbReference type="InterPro" id="IPR029486">
    <property type="entry name" value="GH97_N"/>
</dbReference>
<proteinExistence type="predicted"/>
<evidence type="ECO:0000256" key="5">
    <source>
        <dbReference type="ARBA" id="ARBA00023295"/>
    </source>
</evidence>
<dbReference type="Gene3D" id="2.70.98.10">
    <property type="match status" value="1"/>
</dbReference>
<comment type="subunit">
    <text evidence="2">Monomer.</text>
</comment>
<dbReference type="PANTHER" id="PTHR35803">
    <property type="entry name" value="GLUCAN 1,4-ALPHA-GLUCOSIDASE SUSB-RELATED"/>
    <property type="match status" value="1"/>
</dbReference>
<evidence type="ECO:0000259" key="7">
    <source>
        <dbReference type="Pfam" id="PF10566"/>
    </source>
</evidence>
<dbReference type="Pfam" id="PF14508">
    <property type="entry name" value="GH97_N"/>
    <property type="match status" value="1"/>
</dbReference>
<sequence length="647" mass="72381">MLRNSIFLALIGLMMGVACSPTEKEQDLSVSSPDASLTVEVAIDEAGQASYSVKKNDQIVLEPSQLGVKREDVDLSTALQLTGVSEVEMVHDNYELKHGKQRKIHYMANKKVYSFENASGDKMEVIFQLSDDGVAFRYYFPGESEDVKFINEERTTFNLPDDAKAWLQPCAEAKSGWSQTNPSYEENYLMDISVSQSSPTAAGWVYPALFNVGDNWVLVSESGLEANYCATRLEQNSPNGEYKVGFPQEKEVIFDGELNPQSQLPWYSPWRVLAIGSLKTITESTLGTDLAAPAIEGDFSWVEPGRAAWSWVILKDDSTIVPVQKRFINYASDMGWEYCLIDALWEKQIGYDSIKMLADYASERNVRLLLWYNSAGDWNSTPLTPKDMMLTSDARLKEFKRISEMGIAGVKIDFFGGDGQSVIEYYHDILKDAAEAGIAVNFHGCTLPRGWQRTYPNLMSMESIKGMEFITFDQRNADVAVSHCAMLPFTRNVFDPMDFTPVSLSEIPNIERRSTNAFELATSVLFVSGIQHYAETANGMKNHPGYVREVMRAVPVKWDESVFVDGYPGKLAVMARRSGDKWFVSGINGEDKAKDLILDLSFLKGLSGTVITDGEEKRSWKQEEVSIPETGEYPISLKPNGGFLIQL</sequence>
<feature type="domain" description="Glycosyl-hydrolase 97 catalytic" evidence="7">
    <location>
        <begin position="324"/>
        <end position="463"/>
    </location>
</feature>
<dbReference type="InterPro" id="IPR019563">
    <property type="entry name" value="GH97_catalytic"/>
</dbReference>
<keyword evidence="5" id="KW-0326">Glycosidase</keyword>
<evidence type="ECO:0000256" key="1">
    <source>
        <dbReference type="ARBA" id="ARBA00001913"/>
    </source>
</evidence>
<keyword evidence="11" id="KW-1185">Reference proteome</keyword>
<protein>
    <submittedName>
        <fullName evidence="10">Glycoside hydrolase family 97 protein</fullName>
    </submittedName>
</protein>
<dbReference type="SUPFAM" id="SSF51445">
    <property type="entry name" value="(Trans)glycosidases"/>
    <property type="match status" value="1"/>
</dbReference>
<feature type="chain" id="PRO_5045249200" evidence="6">
    <location>
        <begin position="21"/>
        <end position="647"/>
    </location>
</feature>
<feature type="domain" description="Glycosyl-hydrolase 97 C-terminal oligomerisation" evidence="9">
    <location>
        <begin position="557"/>
        <end position="647"/>
    </location>
</feature>
<evidence type="ECO:0000256" key="6">
    <source>
        <dbReference type="SAM" id="SignalP"/>
    </source>
</evidence>
<evidence type="ECO:0000313" key="10">
    <source>
        <dbReference type="EMBL" id="MCV9385115.1"/>
    </source>
</evidence>
<dbReference type="Pfam" id="PF10566">
    <property type="entry name" value="Glyco_hydro_97"/>
    <property type="match status" value="1"/>
</dbReference>
<organism evidence="10 11">
    <name type="scientific">Reichenbachiella ulvae</name>
    <dbReference type="NCBI Taxonomy" id="2980104"/>
    <lineage>
        <taxon>Bacteria</taxon>
        <taxon>Pseudomonadati</taxon>
        <taxon>Bacteroidota</taxon>
        <taxon>Cytophagia</taxon>
        <taxon>Cytophagales</taxon>
        <taxon>Reichenbachiellaceae</taxon>
        <taxon>Reichenbachiella</taxon>
    </lineage>
</organism>
<dbReference type="InterPro" id="IPR013785">
    <property type="entry name" value="Aldolase_TIM"/>
</dbReference>
<dbReference type="RefSeq" id="WP_264135911.1">
    <property type="nucleotide sequence ID" value="NZ_JAOYOD010000001.1"/>
</dbReference>
<keyword evidence="6" id="KW-0732">Signal</keyword>
<dbReference type="InterPro" id="IPR017853">
    <property type="entry name" value="GH"/>
</dbReference>
<name>A0ABT3CN25_9BACT</name>
<keyword evidence="3 10" id="KW-0378">Hydrolase</keyword>
<evidence type="ECO:0000256" key="3">
    <source>
        <dbReference type="ARBA" id="ARBA00022801"/>
    </source>
</evidence>
<dbReference type="PROSITE" id="PS51257">
    <property type="entry name" value="PROKAR_LIPOPROTEIN"/>
    <property type="match status" value="1"/>
</dbReference>
<dbReference type="PANTHER" id="PTHR35803:SF2">
    <property type="entry name" value="RETAINING ALPHA-GALACTOSIDASE"/>
    <property type="match status" value="1"/>
</dbReference>
<comment type="cofactor">
    <cofactor evidence="1">
        <name>Ca(2+)</name>
        <dbReference type="ChEBI" id="CHEBI:29108"/>
    </cofactor>
</comment>
<dbReference type="Pfam" id="PF14509">
    <property type="entry name" value="GH97_C"/>
    <property type="match status" value="1"/>
</dbReference>
<dbReference type="Gene3D" id="2.60.40.1180">
    <property type="entry name" value="Golgi alpha-mannosidase II"/>
    <property type="match status" value="1"/>
</dbReference>
<evidence type="ECO:0000256" key="2">
    <source>
        <dbReference type="ARBA" id="ARBA00011245"/>
    </source>
</evidence>
<gene>
    <name evidence="10" type="ORF">N7U62_00490</name>
</gene>
<dbReference type="Gene3D" id="3.20.20.70">
    <property type="entry name" value="Aldolase class I"/>
    <property type="match status" value="1"/>
</dbReference>
<evidence type="ECO:0000259" key="8">
    <source>
        <dbReference type="Pfam" id="PF14508"/>
    </source>
</evidence>
<evidence type="ECO:0000256" key="4">
    <source>
        <dbReference type="ARBA" id="ARBA00022837"/>
    </source>
</evidence>
<dbReference type="InterPro" id="IPR014718">
    <property type="entry name" value="GH-type_carb-bd"/>
</dbReference>
<comment type="caution">
    <text evidence="10">The sequence shown here is derived from an EMBL/GenBank/DDBJ whole genome shotgun (WGS) entry which is preliminary data.</text>
</comment>
<reference evidence="10 11" key="1">
    <citation type="submission" date="2022-10" db="EMBL/GenBank/DDBJ databases">
        <title>Comparative genomics and taxonomic characterization of three novel marine species of genus Reichenbachiella exhibiting antioxidant and polysaccharide degradation activities.</title>
        <authorList>
            <person name="Muhammad N."/>
            <person name="Lee Y.-J."/>
            <person name="Ko J."/>
            <person name="Kim S.-G."/>
        </authorList>
    </citation>
    <scope>NUCLEOTIDE SEQUENCE [LARGE SCALE GENOMIC DNA]</scope>
    <source>
        <strain evidence="10 11">ABR2-5</strain>
    </source>
</reference>
<dbReference type="GO" id="GO:0016787">
    <property type="term" value="F:hydrolase activity"/>
    <property type="evidence" value="ECO:0007669"/>
    <property type="project" value="UniProtKB-KW"/>
</dbReference>
<dbReference type="InterPro" id="IPR029483">
    <property type="entry name" value="GH97_C"/>
</dbReference>
<dbReference type="Proteomes" id="UP001300692">
    <property type="component" value="Unassembled WGS sequence"/>
</dbReference>
<dbReference type="InterPro" id="IPR013780">
    <property type="entry name" value="Glyco_hydro_b"/>
</dbReference>